<keyword evidence="2" id="KW-1185">Reference proteome</keyword>
<reference evidence="1" key="1">
    <citation type="submission" date="2022-06" db="EMBL/GenBank/DDBJ databases">
        <title>Solitalea sp. MAHUQ-68 isolated from rhizospheric soil.</title>
        <authorList>
            <person name="Huq M.A."/>
        </authorList>
    </citation>
    <scope>NUCLEOTIDE SEQUENCE</scope>
    <source>
        <strain evidence="1">MAHUQ-68</strain>
    </source>
</reference>
<evidence type="ECO:0000313" key="1">
    <source>
        <dbReference type="EMBL" id="MCO4292868.1"/>
    </source>
</evidence>
<proteinExistence type="predicted"/>
<evidence type="ECO:0000313" key="2">
    <source>
        <dbReference type="Proteomes" id="UP001155182"/>
    </source>
</evidence>
<dbReference type="PROSITE" id="PS51257">
    <property type="entry name" value="PROKAR_LIPOPROTEIN"/>
    <property type="match status" value="1"/>
</dbReference>
<dbReference type="Proteomes" id="UP001155182">
    <property type="component" value="Unassembled WGS sequence"/>
</dbReference>
<dbReference type="EMBL" id="JAMWYS010000028">
    <property type="protein sequence ID" value="MCO4292868.1"/>
    <property type="molecule type" value="Genomic_DNA"/>
</dbReference>
<dbReference type="AlphaFoldDB" id="A0A9X2JCB2"/>
<dbReference type="RefSeq" id="WP_252587360.1">
    <property type="nucleotide sequence ID" value="NZ_JAMWYS010000028.1"/>
</dbReference>
<organism evidence="1 2">
    <name type="scientific">Solitalea agri</name>
    <dbReference type="NCBI Taxonomy" id="2953739"/>
    <lineage>
        <taxon>Bacteria</taxon>
        <taxon>Pseudomonadati</taxon>
        <taxon>Bacteroidota</taxon>
        <taxon>Sphingobacteriia</taxon>
        <taxon>Sphingobacteriales</taxon>
        <taxon>Sphingobacteriaceae</taxon>
        <taxon>Solitalea</taxon>
    </lineage>
</organism>
<comment type="caution">
    <text evidence="1">The sequence shown here is derived from an EMBL/GenBank/DDBJ whole genome shotgun (WGS) entry which is preliminary data.</text>
</comment>
<accession>A0A9X2JCB2</accession>
<gene>
    <name evidence="1" type="ORF">NF867_08350</name>
</gene>
<sequence length="377" mass="43107">MKVSIPILIIAFVTFSCGSAQKSFEKGDYVSSFERAAKELKSKPNDNRLIEILKDSYKTGVSQQLDKIKSLEASNNPYKYETIAAEYVTINKMYDLLQSVNCCENFKENYRDFKPEQQDAFNHAADARYHYGEQAMALNTREGAKQAYNEFSKAAQLVPNYKDAAQLAQQARDAATVTVFIQDFGNIQPMYSLNYNPFYNQVSNYLFQLNKPGSFTSFINGTTPGYNNSSKRPDQVIQMSFPMISFSRPIITKQTVTNSQQVGTGKKSVDGKEIMETVSSTVTIYTKTVNTRAELFYQILDNHTGAFIYSNRAYSDFIWTYSWATSRGDRRALDSNSQRLVSISEVAPPQNQFLFDELTRRLYDDFTYQINNFYSNY</sequence>
<name>A0A9X2JCB2_9SPHI</name>
<protein>
    <submittedName>
        <fullName evidence="1">Uncharacterized protein</fullName>
    </submittedName>
</protein>